<dbReference type="EMBL" id="JAGFMF010011429">
    <property type="protein sequence ID" value="KAG8522841.1"/>
    <property type="molecule type" value="Genomic_DNA"/>
</dbReference>
<comment type="similarity">
    <text evidence="3">Belongs to the RELT family.</text>
</comment>
<dbReference type="PANTHER" id="PTHR47397:SF1">
    <property type="entry name" value="TUMOR NECROSIS FACTOR RECEPTOR SUPERFAMILY MEMBER 19L"/>
    <property type="match status" value="1"/>
</dbReference>
<dbReference type="InterPro" id="IPR001368">
    <property type="entry name" value="TNFR/NGFR_Cys_rich_reg"/>
</dbReference>
<evidence type="ECO:0000256" key="17">
    <source>
        <dbReference type="SAM" id="MobiDB-lite"/>
    </source>
</evidence>
<keyword evidence="12" id="KW-1015">Disulfide bond</keyword>
<dbReference type="GO" id="GO:0005886">
    <property type="term" value="C:plasma membrane"/>
    <property type="evidence" value="ECO:0007669"/>
    <property type="project" value="UniProtKB-SubCell"/>
</dbReference>
<accession>A0A8J6AP58</accession>
<evidence type="ECO:0000256" key="12">
    <source>
        <dbReference type="ARBA" id="ARBA00023157"/>
    </source>
</evidence>
<dbReference type="InterPro" id="IPR022333">
    <property type="entry name" value="TNFR_19-like"/>
</dbReference>
<keyword evidence="21" id="KW-1185">Reference proteome</keyword>
<evidence type="ECO:0000313" key="21">
    <source>
        <dbReference type="Proteomes" id="UP000700334"/>
    </source>
</evidence>
<keyword evidence="14" id="KW-0325">Glycoprotein</keyword>
<keyword evidence="10 18" id="KW-1133">Transmembrane helix</keyword>
<dbReference type="PANTHER" id="PTHR47397">
    <property type="entry name" value="TUMOR NECROSIS FACTOR RECEPTOR SUPERFAMILY MEMBER 19L"/>
    <property type="match status" value="1"/>
</dbReference>
<comment type="function">
    <text evidence="15">May play a role in apoptosis. Induces activation of MAPK14/p38 and MAPK8/JNK MAPK cascades, when overexpressed. Involved in dental enamel formation.</text>
</comment>
<feature type="region of interest" description="Disordered" evidence="17">
    <location>
        <begin position="359"/>
        <end position="380"/>
    </location>
</feature>
<feature type="domain" description="TNFR-Cys" evidence="19">
    <location>
        <begin position="274"/>
        <end position="313"/>
    </location>
</feature>
<keyword evidence="6" id="KW-0597">Phosphoprotein</keyword>
<feature type="region of interest" description="Disordered" evidence="17">
    <location>
        <begin position="591"/>
        <end position="613"/>
    </location>
</feature>
<proteinExistence type="inferred from homology"/>
<feature type="compositionally biased region" description="Low complexity" evidence="17">
    <location>
        <begin position="39"/>
        <end position="54"/>
    </location>
</feature>
<dbReference type="FunFam" id="2.10.50.10:FF:000039">
    <property type="entry name" value="Tumor necrosis factor receptor superfamily member 19L"/>
    <property type="match status" value="1"/>
</dbReference>
<dbReference type="InterPro" id="IPR022248">
    <property type="entry name" value="TNF_rcpt_RELT"/>
</dbReference>
<dbReference type="Gene3D" id="2.10.50.10">
    <property type="entry name" value="Tumor Necrosis Factor Receptor, subunit A, domain 2"/>
    <property type="match status" value="2"/>
</dbReference>
<keyword evidence="13 20" id="KW-0675">Receptor</keyword>
<evidence type="ECO:0000256" key="11">
    <source>
        <dbReference type="ARBA" id="ARBA00023136"/>
    </source>
</evidence>
<evidence type="ECO:0000256" key="8">
    <source>
        <dbReference type="ARBA" id="ARBA00022703"/>
    </source>
</evidence>
<keyword evidence="4" id="KW-1003">Cell membrane</keyword>
<keyword evidence="9" id="KW-0732">Signal</keyword>
<evidence type="ECO:0000256" key="9">
    <source>
        <dbReference type="ARBA" id="ARBA00022729"/>
    </source>
</evidence>
<evidence type="ECO:0000256" key="2">
    <source>
        <dbReference type="ARBA" id="ARBA00004556"/>
    </source>
</evidence>
<feature type="transmembrane region" description="Helical" evidence="18">
    <location>
        <begin position="386"/>
        <end position="409"/>
    </location>
</feature>
<keyword evidence="5" id="KW-0963">Cytoplasm</keyword>
<feature type="compositionally biased region" description="Gly residues" evidence="17">
    <location>
        <begin position="18"/>
        <end position="38"/>
    </location>
</feature>
<dbReference type="PRINTS" id="PR01970">
    <property type="entry name" value="TNFACTORR19L"/>
</dbReference>
<name>A0A8J6AP58_GALPY</name>
<dbReference type="CDD" id="cd13419">
    <property type="entry name" value="TNFRSF19L"/>
    <property type="match status" value="1"/>
</dbReference>
<organism evidence="20 21">
    <name type="scientific">Galemys pyrenaicus</name>
    <name type="common">Iberian desman</name>
    <name type="synonym">Pyrenean desman</name>
    <dbReference type="NCBI Taxonomy" id="202257"/>
    <lineage>
        <taxon>Eukaryota</taxon>
        <taxon>Metazoa</taxon>
        <taxon>Chordata</taxon>
        <taxon>Craniata</taxon>
        <taxon>Vertebrata</taxon>
        <taxon>Euteleostomi</taxon>
        <taxon>Mammalia</taxon>
        <taxon>Eutheria</taxon>
        <taxon>Laurasiatheria</taxon>
        <taxon>Eulipotyphla</taxon>
        <taxon>Talpidae</taxon>
        <taxon>Galemys</taxon>
    </lineage>
</organism>
<evidence type="ECO:0000256" key="7">
    <source>
        <dbReference type="ARBA" id="ARBA00022692"/>
    </source>
</evidence>
<gene>
    <name evidence="20" type="ORF">J0S82_010056</name>
</gene>
<evidence type="ECO:0000256" key="6">
    <source>
        <dbReference type="ARBA" id="ARBA00022553"/>
    </source>
</evidence>
<dbReference type="GO" id="GO:0006915">
    <property type="term" value="P:apoptotic process"/>
    <property type="evidence" value="ECO:0007669"/>
    <property type="project" value="UniProtKB-KW"/>
</dbReference>
<evidence type="ECO:0000256" key="4">
    <source>
        <dbReference type="ARBA" id="ARBA00022475"/>
    </source>
</evidence>
<keyword evidence="7 18" id="KW-0812">Transmembrane</keyword>
<dbReference type="SMART" id="SM00208">
    <property type="entry name" value="TNFR"/>
    <property type="match status" value="1"/>
</dbReference>
<sequence>MAMSSNAARPEGKSPSAGSGGGAGAGAGPAPDVGGGACGRDAWGRGRAPPGRAGVSFKRRAGCAVVCALAEAGRGAASVGEPGGWSSAARQGSSLARWLPQPRPALPSPALPGVFLRAGAGVRAPCPGTCSSFGRDSGPALRWGKQQRNLQSEEPAGLGDAPGPRNSEPVRDPAAPCQCGGGGGGAGRLVTPGPEDEAEPTALAPVLPPCVSKWVVDGWSQRPHDSASALSVPCPLFFQLLRWPLATPTTILWQCPPGEEPDLDAGQGTFCRPCPLGTFSASWGSSRCQPHSLCSPRGRLKAQVGTETQDTLCGDCQPGWFAPTEAPQAPCQPCPWTALGTQGCHERGRRVRRGVEVAAGASGREELQQPGNSTRAGSPEETATQYAVIAIVPIFCLMGLLGILVCNLLKRKGYHCTAHKEVGPGPEGGGSGINPAYLAEDANEDTIGVLVRLITEKKENAAALEELLKEYHSKQLVQTSQRPVPRLPPGIPSTAHICPHRHHLHTVQGLASLSGPCCSRCSQKKWPEVLLSPEAAAATAPTPRLLPSVGRAPKAAAKAGRQSEITILSVGRFRVARIPEQRTNSLAPEVKTITEGGPSGGNLPDSPQPGLPTEQLALLGSGGSHTKWLKPLAENKAEENRYVVRLSESNLVI</sequence>
<evidence type="ECO:0000256" key="13">
    <source>
        <dbReference type="ARBA" id="ARBA00023170"/>
    </source>
</evidence>
<dbReference type="AlphaFoldDB" id="A0A8J6AP58"/>
<evidence type="ECO:0000256" key="18">
    <source>
        <dbReference type="SAM" id="Phobius"/>
    </source>
</evidence>
<dbReference type="InterPro" id="IPR034048">
    <property type="entry name" value="TNFRSF19L_N"/>
</dbReference>
<comment type="subcellular location">
    <subcellularLocation>
        <location evidence="1">Cell membrane</location>
        <topology evidence="1">Single-pass type I membrane protein</topology>
    </subcellularLocation>
    <subcellularLocation>
        <location evidence="2">Cytoplasm</location>
        <location evidence="2">Perinuclear region</location>
    </subcellularLocation>
</comment>
<evidence type="ECO:0000256" key="15">
    <source>
        <dbReference type="ARBA" id="ARBA00057580"/>
    </source>
</evidence>
<keyword evidence="11 18" id="KW-0472">Membrane</keyword>
<evidence type="ECO:0000256" key="14">
    <source>
        <dbReference type="ARBA" id="ARBA00023180"/>
    </source>
</evidence>
<evidence type="ECO:0000256" key="10">
    <source>
        <dbReference type="ARBA" id="ARBA00022989"/>
    </source>
</evidence>
<dbReference type="GO" id="GO:0097186">
    <property type="term" value="P:amelogenesis"/>
    <property type="evidence" value="ECO:0007669"/>
    <property type="project" value="TreeGrafter"/>
</dbReference>
<evidence type="ECO:0000256" key="1">
    <source>
        <dbReference type="ARBA" id="ARBA00004251"/>
    </source>
</evidence>
<dbReference type="GO" id="GO:0048471">
    <property type="term" value="C:perinuclear region of cytoplasm"/>
    <property type="evidence" value="ECO:0007669"/>
    <property type="project" value="UniProtKB-SubCell"/>
</dbReference>
<reference evidence="20" key="1">
    <citation type="journal article" date="2021" name="Evol. Appl.">
        <title>The genome of the Pyrenean desman and the effects of bottlenecks and inbreeding on the genomic landscape of an endangered species.</title>
        <authorList>
            <person name="Escoda L."/>
            <person name="Castresana J."/>
        </authorList>
    </citation>
    <scope>NUCLEOTIDE SEQUENCE</scope>
    <source>
        <strain evidence="20">IBE-C5619</strain>
    </source>
</reference>
<dbReference type="OrthoDB" id="9864383at2759"/>
<feature type="region of interest" description="Disordered" evidence="17">
    <location>
        <begin position="1"/>
        <end position="55"/>
    </location>
</feature>
<evidence type="ECO:0000256" key="5">
    <source>
        <dbReference type="ARBA" id="ARBA00022490"/>
    </source>
</evidence>
<evidence type="ECO:0000259" key="19">
    <source>
        <dbReference type="SMART" id="SM00208"/>
    </source>
</evidence>
<protein>
    <recommendedName>
        <fullName evidence="16">Tumor necrosis factor receptor superfamily member 19L</fullName>
    </recommendedName>
</protein>
<evidence type="ECO:0000256" key="16">
    <source>
        <dbReference type="ARBA" id="ARBA00070547"/>
    </source>
</evidence>
<feature type="compositionally biased region" description="Polar residues" evidence="17">
    <location>
        <begin position="369"/>
        <end position="380"/>
    </location>
</feature>
<keyword evidence="8" id="KW-0053">Apoptosis</keyword>
<evidence type="ECO:0000256" key="3">
    <source>
        <dbReference type="ARBA" id="ARBA00008688"/>
    </source>
</evidence>
<feature type="region of interest" description="Disordered" evidence="17">
    <location>
        <begin position="137"/>
        <end position="172"/>
    </location>
</feature>
<dbReference type="Pfam" id="PF12606">
    <property type="entry name" value="RELT"/>
    <property type="match status" value="1"/>
</dbReference>
<comment type="caution">
    <text evidence="20">The sequence shown here is derived from an EMBL/GenBank/DDBJ whole genome shotgun (WGS) entry which is preliminary data.</text>
</comment>
<evidence type="ECO:0000313" key="20">
    <source>
        <dbReference type="EMBL" id="KAG8522841.1"/>
    </source>
</evidence>
<dbReference type="Proteomes" id="UP000700334">
    <property type="component" value="Unassembled WGS sequence"/>
</dbReference>